<evidence type="ECO:0000256" key="4">
    <source>
        <dbReference type="ARBA" id="ARBA00022881"/>
    </source>
</evidence>
<evidence type="ECO:0000256" key="5">
    <source>
        <dbReference type="ARBA" id="ARBA00023204"/>
    </source>
</evidence>
<dbReference type="InterPro" id="IPR038476">
    <property type="entry name" value="UvrC_RNase_H_dom_sf"/>
</dbReference>
<keyword evidence="3" id="KW-0228">DNA excision</keyword>
<protein>
    <recommendedName>
        <fullName evidence="10">Excinuclease ABC subunit C</fullName>
    </recommendedName>
</protein>
<evidence type="ECO:0008006" key="10">
    <source>
        <dbReference type="Google" id="ProtNLM"/>
    </source>
</evidence>
<proteinExistence type="predicted"/>
<evidence type="ECO:0000256" key="3">
    <source>
        <dbReference type="ARBA" id="ARBA00022769"/>
    </source>
</evidence>
<dbReference type="InterPro" id="IPR047296">
    <property type="entry name" value="GIY-YIG_UvrC_Cho"/>
</dbReference>
<dbReference type="PANTHER" id="PTHR30562:SF1">
    <property type="entry name" value="UVRABC SYSTEM PROTEIN C"/>
    <property type="match status" value="1"/>
</dbReference>
<dbReference type="InterPro" id="IPR050066">
    <property type="entry name" value="UvrABC_protein_C"/>
</dbReference>
<comment type="caution">
    <text evidence="8">The sequence shown here is derived from an EMBL/GenBank/DDBJ whole genome shotgun (WGS) entry which is preliminary data.</text>
</comment>
<dbReference type="Gene3D" id="3.30.420.340">
    <property type="entry name" value="UvrC, RNAse H endonuclease domain"/>
    <property type="match status" value="1"/>
</dbReference>
<evidence type="ECO:0000313" key="8">
    <source>
        <dbReference type="EMBL" id="PIT95881.1"/>
    </source>
</evidence>
<organism evidence="8 9">
    <name type="scientific">Candidatus Falkowbacteria bacterium CG10_big_fil_rev_8_21_14_0_10_37_14</name>
    <dbReference type="NCBI Taxonomy" id="1974561"/>
    <lineage>
        <taxon>Bacteria</taxon>
        <taxon>Candidatus Falkowiibacteriota</taxon>
    </lineage>
</organism>
<feature type="domain" description="GIY-YIG" evidence="6">
    <location>
        <begin position="14"/>
        <end position="93"/>
    </location>
</feature>
<dbReference type="GO" id="GO:0009380">
    <property type="term" value="C:excinuclease repair complex"/>
    <property type="evidence" value="ECO:0007669"/>
    <property type="project" value="TreeGrafter"/>
</dbReference>
<dbReference type="Pfam" id="PF01541">
    <property type="entry name" value="GIY-YIG"/>
    <property type="match status" value="1"/>
</dbReference>
<reference evidence="9" key="1">
    <citation type="submission" date="2017-09" db="EMBL/GenBank/DDBJ databases">
        <title>Depth-based differentiation of microbial function through sediment-hosted aquifers and enrichment of novel symbionts in the deep terrestrial subsurface.</title>
        <authorList>
            <person name="Probst A.J."/>
            <person name="Ladd B."/>
            <person name="Jarett J.K."/>
            <person name="Geller-Mcgrath D.E."/>
            <person name="Sieber C.M.K."/>
            <person name="Emerson J.B."/>
            <person name="Anantharaman K."/>
            <person name="Thomas B.C."/>
            <person name="Malmstrom R."/>
            <person name="Stieglmeier M."/>
            <person name="Klingl A."/>
            <person name="Woyke T."/>
            <person name="Ryan C.M."/>
            <person name="Banfield J.F."/>
        </authorList>
    </citation>
    <scope>NUCLEOTIDE SEQUENCE [LARGE SCALE GENOMIC DNA]</scope>
</reference>
<evidence type="ECO:0000256" key="1">
    <source>
        <dbReference type="ARBA" id="ARBA00022490"/>
    </source>
</evidence>
<keyword evidence="2" id="KW-0227">DNA damage</keyword>
<dbReference type="InterPro" id="IPR035901">
    <property type="entry name" value="GIY-YIG_endonuc_sf"/>
</dbReference>
<dbReference type="Pfam" id="PF08459">
    <property type="entry name" value="UvrC_RNaseH_dom"/>
    <property type="match status" value="1"/>
</dbReference>
<keyword evidence="5" id="KW-0234">DNA repair</keyword>
<sequence>MLILDNIKQLNLPLTSGSYQFLDAKGKIIYVGKAVNLRSRILSYWQRPGELSLLKQQMLTKICQVKWLDTDSEIEALLLEANLIKKYQPEYNISLRDDKRFIYIKISLEDELPAVFATRNLDKSGKYYGPFVSTRAVRETLRAVRKIWPYCTTRKIGSKPCFYYQVGRCLGACGGVVSPEEYLKQVIKPLMSFLDGKKNKVVADMEREMKKLVKSGDELGATRLKMRLVSLRAVLAGAQVLSVADKYANDVVELAKVLSLKKVPQRIEGYDLSTGPGRESVGVMVVFAGGEADNSQYRKFKIQAGGLGDTDMLKEVLERRLKHDDWPLPDLLIIDGGKAQLNTTLRILKKYQLDLDVLAISKGEGLRSSKAPDKIFFPGQTTALQLPLSSPALHLVKRVRDESHRFAIGFHRDLRSKKMFK</sequence>
<evidence type="ECO:0000313" key="9">
    <source>
        <dbReference type="Proteomes" id="UP000228533"/>
    </source>
</evidence>
<dbReference type="CDD" id="cd10434">
    <property type="entry name" value="GIY-YIG_UvrC_Cho"/>
    <property type="match status" value="1"/>
</dbReference>
<dbReference type="EMBL" id="PFAM01000021">
    <property type="protein sequence ID" value="PIT95881.1"/>
    <property type="molecule type" value="Genomic_DNA"/>
</dbReference>
<accession>A0A2M6WT11</accession>
<evidence type="ECO:0000259" key="6">
    <source>
        <dbReference type="PROSITE" id="PS50164"/>
    </source>
</evidence>
<feature type="domain" description="UvrC family homology region profile" evidence="7">
    <location>
        <begin position="220"/>
        <end position="348"/>
    </location>
</feature>
<evidence type="ECO:0000256" key="2">
    <source>
        <dbReference type="ARBA" id="ARBA00022763"/>
    </source>
</evidence>
<dbReference type="PROSITE" id="PS50164">
    <property type="entry name" value="GIY_YIG"/>
    <property type="match status" value="1"/>
</dbReference>
<name>A0A2M6WT11_9BACT</name>
<dbReference type="GO" id="GO:0006289">
    <property type="term" value="P:nucleotide-excision repair"/>
    <property type="evidence" value="ECO:0007669"/>
    <property type="project" value="InterPro"/>
</dbReference>
<dbReference type="AlphaFoldDB" id="A0A2M6WT11"/>
<dbReference type="GO" id="GO:0009381">
    <property type="term" value="F:excinuclease ABC activity"/>
    <property type="evidence" value="ECO:0007669"/>
    <property type="project" value="InterPro"/>
</dbReference>
<dbReference type="Gene3D" id="3.40.1440.10">
    <property type="entry name" value="GIY-YIG endonuclease"/>
    <property type="match status" value="1"/>
</dbReference>
<dbReference type="Proteomes" id="UP000228533">
    <property type="component" value="Unassembled WGS sequence"/>
</dbReference>
<dbReference type="InterPro" id="IPR001162">
    <property type="entry name" value="UvrC_RNase_H_dom"/>
</dbReference>
<keyword evidence="1" id="KW-0963">Cytoplasm</keyword>
<dbReference type="FunFam" id="3.40.1440.10:FF:000001">
    <property type="entry name" value="UvrABC system protein C"/>
    <property type="match status" value="1"/>
</dbReference>
<gene>
    <name evidence="8" type="ORF">COT94_03480</name>
</gene>
<dbReference type="InterPro" id="IPR000305">
    <property type="entry name" value="GIY-YIG_endonuc"/>
</dbReference>
<dbReference type="SUPFAM" id="SSF82771">
    <property type="entry name" value="GIY-YIG endonuclease"/>
    <property type="match status" value="1"/>
</dbReference>
<keyword evidence="4" id="KW-0267">Excision nuclease</keyword>
<dbReference type="PROSITE" id="PS50165">
    <property type="entry name" value="UVRC"/>
    <property type="match status" value="1"/>
</dbReference>
<evidence type="ECO:0000259" key="7">
    <source>
        <dbReference type="PROSITE" id="PS50165"/>
    </source>
</evidence>
<dbReference type="PANTHER" id="PTHR30562">
    <property type="entry name" value="UVRC/OXIDOREDUCTASE"/>
    <property type="match status" value="1"/>
</dbReference>
<dbReference type="SMART" id="SM00465">
    <property type="entry name" value="GIYc"/>
    <property type="match status" value="1"/>
</dbReference>